<dbReference type="AlphaFoldDB" id="A0AA91FC81"/>
<organism evidence="2 3">
    <name type="scientific">Rhizobium loti</name>
    <name type="common">Mesorhizobium loti</name>
    <dbReference type="NCBI Taxonomy" id="381"/>
    <lineage>
        <taxon>Bacteria</taxon>
        <taxon>Pseudomonadati</taxon>
        <taxon>Pseudomonadota</taxon>
        <taxon>Alphaproteobacteria</taxon>
        <taxon>Hyphomicrobiales</taxon>
        <taxon>Phyllobacteriaceae</taxon>
        <taxon>Mesorhizobium</taxon>
    </lineage>
</organism>
<gene>
    <name evidence="2" type="ORF">A8145_31485</name>
</gene>
<evidence type="ECO:0000259" key="1">
    <source>
        <dbReference type="PROSITE" id="PS50943"/>
    </source>
</evidence>
<dbReference type="Proteomes" id="UP000093737">
    <property type="component" value="Unassembled WGS sequence"/>
</dbReference>
<protein>
    <recommendedName>
        <fullName evidence="1">HTH cro/C1-type domain-containing protein</fullName>
    </recommendedName>
</protein>
<dbReference type="Pfam" id="PF01381">
    <property type="entry name" value="HTH_3"/>
    <property type="match status" value="1"/>
</dbReference>
<dbReference type="EMBL" id="LYTK01000010">
    <property type="protein sequence ID" value="OBQ67165.1"/>
    <property type="molecule type" value="Genomic_DNA"/>
</dbReference>
<reference evidence="2 3" key="1">
    <citation type="submission" date="2016-05" db="EMBL/GenBank/DDBJ databases">
        <authorList>
            <person name="Ramsay J.P."/>
        </authorList>
    </citation>
    <scope>NUCLEOTIDE SEQUENCE [LARGE SCALE GENOMIC DNA]</scope>
    <source>
        <strain evidence="2 3">NZP2042</strain>
    </source>
</reference>
<dbReference type="NCBIfam" id="TIGR03070">
    <property type="entry name" value="couple_hipB"/>
    <property type="match status" value="1"/>
</dbReference>
<dbReference type="InterPro" id="IPR010982">
    <property type="entry name" value="Lambda_DNA-bd_dom_sf"/>
</dbReference>
<accession>A0AA91FC81</accession>
<dbReference type="InterPro" id="IPR017507">
    <property type="entry name" value="Tscrpt_reg_HipB-like"/>
</dbReference>
<proteinExistence type="predicted"/>
<evidence type="ECO:0000313" key="3">
    <source>
        <dbReference type="Proteomes" id="UP000093737"/>
    </source>
</evidence>
<comment type="caution">
    <text evidence="2">The sequence shown here is derived from an EMBL/GenBank/DDBJ whole genome shotgun (WGS) entry which is preliminary data.</text>
</comment>
<dbReference type="SUPFAM" id="SSF47413">
    <property type="entry name" value="lambda repressor-like DNA-binding domains"/>
    <property type="match status" value="1"/>
</dbReference>
<dbReference type="SMART" id="SM00530">
    <property type="entry name" value="HTH_XRE"/>
    <property type="match status" value="1"/>
</dbReference>
<dbReference type="PROSITE" id="PS50943">
    <property type="entry name" value="HTH_CROC1"/>
    <property type="match status" value="1"/>
</dbReference>
<dbReference type="GO" id="GO:0003677">
    <property type="term" value="F:DNA binding"/>
    <property type="evidence" value="ECO:0007669"/>
    <property type="project" value="InterPro"/>
</dbReference>
<dbReference type="InterPro" id="IPR001387">
    <property type="entry name" value="Cro/C1-type_HTH"/>
</dbReference>
<evidence type="ECO:0000313" key="2">
    <source>
        <dbReference type="EMBL" id="OBQ67165.1"/>
    </source>
</evidence>
<sequence length="72" mass="7746">MQGSTITSPADLGRLVRAARKRRDFSQQQFADLAGVGRRFLSELENGKPTLELGKVLKVAGTAGITLFARDG</sequence>
<dbReference type="Gene3D" id="1.10.260.40">
    <property type="entry name" value="lambda repressor-like DNA-binding domains"/>
    <property type="match status" value="1"/>
</dbReference>
<name>A0AA91FC81_RHILI</name>
<dbReference type="CDD" id="cd00093">
    <property type="entry name" value="HTH_XRE"/>
    <property type="match status" value="1"/>
</dbReference>
<feature type="domain" description="HTH cro/C1-type" evidence="1">
    <location>
        <begin position="16"/>
        <end position="48"/>
    </location>
</feature>